<reference evidence="3 4" key="1">
    <citation type="journal article" date="2014" name="Nat. Commun.">
        <title>Klebsormidium flaccidum genome reveals primary factors for plant terrestrial adaptation.</title>
        <authorList>
            <person name="Hori K."/>
            <person name="Maruyama F."/>
            <person name="Fujisawa T."/>
            <person name="Togashi T."/>
            <person name="Yamamoto N."/>
            <person name="Seo M."/>
            <person name="Sato S."/>
            <person name="Yamada T."/>
            <person name="Mori H."/>
            <person name="Tajima N."/>
            <person name="Moriyama T."/>
            <person name="Ikeuchi M."/>
            <person name="Watanabe M."/>
            <person name="Wada H."/>
            <person name="Kobayashi K."/>
            <person name="Saito M."/>
            <person name="Masuda T."/>
            <person name="Sasaki-Sekimoto Y."/>
            <person name="Mashiguchi K."/>
            <person name="Awai K."/>
            <person name="Shimojima M."/>
            <person name="Masuda S."/>
            <person name="Iwai M."/>
            <person name="Nobusawa T."/>
            <person name="Narise T."/>
            <person name="Kondo S."/>
            <person name="Saito H."/>
            <person name="Sato R."/>
            <person name="Murakawa M."/>
            <person name="Ihara Y."/>
            <person name="Oshima-Yamada Y."/>
            <person name="Ohtaka K."/>
            <person name="Satoh M."/>
            <person name="Sonobe K."/>
            <person name="Ishii M."/>
            <person name="Ohtani R."/>
            <person name="Kanamori-Sato M."/>
            <person name="Honoki R."/>
            <person name="Miyazaki D."/>
            <person name="Mochizuki H."/>
            <person name="Umetsu J."/>
            <person name="Higashi K."/>
            <person name="Shibata D."/>
            <person name="Kamiya Y."/>
            <person name="Sato N."/>
            <person name="Nakamura Y."/>
            <person name="Tabata S."/>
            <person name="Ida S."/>
            <person name="Kurokawa K."/>
            <person name="Ohta H."/>
        </authorList>
    </citation>
    <scope>NUCLEOTIDE SEQUENCE [LARGE SCALE GENOMIC DNA]</scope>
    <source>
        <strain evidence="3 4">NIES-2285</strain>
    </source>
</reference>
<dbReference type="Proteomes" id="UP000054558">
    <property type="component" value="Unassembled WGS sequence"/>
</dbReference>
<feature type="compositionally biased region" description="Polar residues" evidence="1">
    <location>
        <begin position="530"/>
        <end position="540"/>
    </location>
</feature>
<proteinExistence type="predicted"/>
<dbReference type="OrthoDB" id="1922499at2759"/>
<dbReference type="EMBL" id="DF237035">
    <property type="protein sequence ID" value="GAQ81632.1"/>
    <property type="molecule type" value="Genomic_DNA"/>
</dbReference>
<evidence type="ECO:0000313" key="4">
    <source>
        <dbReference type="Proteomes" id="UP000054558"/>
    </source>
</evidence>
<dbReference type="OMA" id="RNGSHIN"/>
<organism evidence="3 4">
    <name type="scientific">Klebsormidium nitens</name>
    <name type="common">Green alga</name>
    <name type="synonym">Ulothrix nitens</name>
    <dbReference type="NCBI Taxonomy" id="105231"/>
    <lineage>
        <taxon>Eukaryota</taxon>
        <taxon>Viridiplantae</taxon>
        <taxon>Streptophyta</taxon>
        <taxon>Klebsormidiophyceae</taxon>
        <taxon>Klebsormidiales</taxon>
        <taxon>Klebsormidiaceae</taxon>
        <taxon>Klebsormidium</taxon>
    </lineage>
</organism>
<feature type="compositionally biased region" description="Low complexity" evidence="1">
    <location>
        <begin position="508"/>
        <end position="519"/>
    </location>
</feature>
<dbReference type="InterPro" id="IPR003034">
    <property type="entry name" value="SAP_dom"/>
</dbReference>
<evidence type="ECO:0000313" key="3">
    <source>
        <dbReference type="EMBL" id="GAQ81632.1"/>
    </source>
</evidence>
<feature type="region of interest" description="Disordered" evidence="1">
    <location>
        <begin position="443"/>
        <end position="589"/>
    </location>
</feature>
<evidence type="ECO:0000256" key="1">
    <source>
        <dbReference type="SAM" id="MobiDB-lite"/>
    </source>
</evidence>
<dbReference type="SMART" id="SM00513">
    <property type="entry name" value="SAP"/>
    <property type="match status" value="1"/>
</dbReference>
<feature type="domain" description="SAP" evidence="2">
    <location>
        <begin position="610"/>
        <end position="644"/>
    </location>
</feature>
<name>A0A1Y1HUY7_KLENI</name>
<feature type="region of interest" description="Disordered" evidence="1">
    <location>
        <begin position="396"/>
        <end position="426"/>
    </location>
</feature>
<dbReference type="PROSITE" id="PS50800">
    <property type="entry name" value="SAP"/>
    <property type="match status" value="1"/>
</dbReference>
<accession>A0A1Y1HUY7</accession>
<dbReference type="InterPro" id="IPR036361">
    <property type="entry name" value="SAP_dom_sf"/>
</dbReference>
<protein>
    <recommendedName>
        <fullName evidence="2">SAP domain-containing protein</fullName>
    </recommendedName>
</protein>
<dbReference type="SUPFAM" id="SSF68906">
    <property type="entry name" value="SAP domain"/>
    <property type="match status" value="1"/>
</dbReference>
<dbReference type="AlphaFoldDB" id="A0A1Y1HUY7"/>
<evidence type="ECO:0000259" key="2">
    <source>
        <dbReference type="PROSITE" id="PS50800"/>
    </source>
</evidence>
<feature type="compositionally biased region" description="Basic and acidic residues" evidence="1">
    <location>
        <begin position="568"/>
        <end position="582"/>
    </location>
</feature>
<sequence length="646" mass="69779">MEMQAGSNVITIVADTPFSLPAGLKCLHLVFGNESSSTTFLKDGTLLDTYADPLRDLAWKLESIVGENCAAVAASENRILVVVEATRKKAVKKMLKKVKKKLQVSFDKSADSAVDEGRLLEVAVESVLRRGLRKQGWMPFGRLLVRSNLTAGVERSVVDTVELDVRLEPKSKIDLVLSFGAARFRQFKYLEALPESLRPKFHEGENVNLMDWIYAHSEDSLSNFECRVLPTLEPGYLVAACSSPPAGVSTEYLRTLWLEKYGIKLTKEFAFLRVRFSFQPESKAVLFPSCCVLTSGGLVPAAPSIQNTRMEPALLQFLKDVEACTFFGAAPLRVKRREGSGQSAKPKLLGHAPVWAAVKEGSEEAGKGGPLKCPPSNLVELQTLPVIRHEKPVVISRAGNGTDEEAPAKVRSTSMEKASVQPAQRPADRPLIVPSFKKRSGTFFVPQVGQRTTDLPRTAAAPAPPPIRVSKPSGNAVQNGGKLMAPSFGSRPKGPGGAKAPDTKASGTKVPKAKTAAPKSVGSKGPSGNEDLQNKGSTDVTTKRKKAEAGDEGSGKKKQKTVSISGEKQSDGKAHEGAAEKAPRKRTTAADLDVNEVDALVRAKYADQKLKDLSVPQMKNFLSQHKQRVGGKKEELVERITGFLQG</sequence>
<dbReference type="Pfam" id="PF02037">
    <property type="entry name" value="SAP"/>
    <property type="match status" value="1"/>
</dbReference>
<dbReference type="Gene3D" id="1.10.720.30">
    <property type="entry name" value="SAP domain"/>
    <property type="match status" value="1"/>
</dbReference>
<gene>
    <name evidence="3" type="ORF">KFL_000860040</name>
</gene>
<keyword evidence="4" id="KW-1185">Reference proteome</keyword>